<feature type="signal peptide" evidence="8">
    <location>
        <begin position="1"/>
        <end position="21"/>
    </location>
</feature>
<feature type="chain" id="PRO_5011957950" evidence="8">
    <location>
        <begin position="22"/>
        <end position="432"/>
    </location>
</feature>
<dbReference type="STRING" id="1027249.SAMN05216179_0572"/>
<evidence type="ECO:0000256" key="2">
    <source>
        <dbReference type="ARBA" id="ARBA00022448"/>
    </source>
</evidence>
<evidence type="ECO:0000256" key="5">
    <source>
        <dbReference type="ARBA" id="ARBA00023136"/>
    </source>
</evidence>
<reference evidence="9 10" key="1">
    <citation type="submission" date="2016-11" db="EMBL/GenBank/DDBJ databases">
        <authorList>
            <person name="Jaros S."/>
            <person name="Januszkiewicz K."/>
            <person name="Wedrychowicz H."/>
        </authorList>
    </citation>
    <scope>NUCLEOTIDE SEQUENCE [LARGE SCALE GENOMIC DNA]</scope>
    <source>
        <strain evidence="9 10">CGMCC 1.10681</strain>
    </source>
</reference>
<keyword evidence="4 8" id="KW-0732">Signal</keyword>
<accession>A0A1M7K4K1</accession>
<protein>
    <submittedName>
        <fullName evidence="9">Raffinose/stachyose/melibiose transport system substrate-binding protein</fullName>
    </submittedName>
</protein>
<dbReference type="PANTHER" id="PTHR43649:SF33">
    <property type="entry name" value="POLYGALACTURONAN_RHAMNOGALACTURONAN-BINDING PROTEIN YTCQ"/>
    <property type="match status" value="1"/>
</dbReference>
<keyword evidence="6" id="KW-0564">Palmitate</keyword>
<sequence>MITMKKMLFVLLMLAIAFALAACGGSDEESGNENAGSGEQVSIDIFQGKVEFKDQFEDLVAQYQEENPDVSISVKTVGGGTDYDPVLKTEFNSGEAPDIFNIGGPQGVEDYREYLTDLSDTKAADAALDGTLSTVKDGEEILGLPFNQEGYGLIYNKRIFEEAGINPDDLLTYEDLEKAVQTLDGMKEELGIDSVFAFPGKEGWVIGDHAANAYLSPEFDQDVMKAYQAETLAFERADEFKRFIDLQADYSVGPVLSLDYSQQVEEYFSLERVAMIQQGNWVYPSIQQMDEEVAQNIGIIPIPVEGHEGSIPVGVPNYWAVNNQGTDEEIQAAKDFLDWMYTSEAGKTAVLEDFKFIPAYEGYDTDKIVDPLSKEVYEYSEAGNTIGWIFSGYPTMWGQDALGSNIQRYLGDEATFEEAIDAAIAEWESARQ</sequence>
<dbReference type="AlphaFoldDB" id="A0A1M7K4K1"/>
<comment type="similarity">
    <text evidence="1">Belongs to the bacterial solute-binding protein 1 family.</text>
</comment>
<dbReference type="InterPro" id="IPR006059">
    <property type="entry name" value="SBP"/>
</dbReference>
<evidence type="ECO:0000256" key="7">
    <source>
        <dbReference type="ARBA" id="ARBA00023288"/>
    </source>
</evidence>
<dbReference type="Gene3D" id="3.40.190.10">
    <property type="entry name" value="Periplasmic binding protein-like II"/>
    <property type="match status" value="2"/>
</dbReference>
<dbReference type="PROSITE" id="PS01037">
    <property type="entry name" value="SBP_BACTERIAL_1"/>
    <property type="match status" value="1"/>
</dbReference>
<dbReference type="SUPFAM" id="SSF53850">
    <property type="entry name" value="Periplasmic binding protein-like II"/>
    <property type="match status" value="1"/>
</dbReference>
<evidence type="ECO:0000256" key="4">
    <source>
        <dbReference type="ARBA" id="ARBA00022729"/>
    </source>
</evidence>
<dbReference type="GO" id="GO:0055085">
    <property type="term" value="P:transmembrane transport"/>
    <property type="evidence" value="ECO:0007669"/>
    <property type="project" value="InterPro"/>
</dbReference>
<evidence type="ECO:0000256" key="1">
    <source>
        <dbReference type="ARBA" id="ARBA00008520"/>
    </source>
</evidence>
<keyword evidence="7" id="KW-0449">Lipoprotein</keyword>
<evidence type="ECO:0000256" key="3">
    <source>
        <dbReference type="ARBA" id="ARBA00022475"/>
    </source>
</evidence>
<dbReference type="InterPro" id="IPR050490">
    <property type="entry name" value="Bact_solute-bd_prot1"/>
</dbReference>
<keyword evidence="3" id="KW-1003">Cell membrane</keyword>
<keyword evidence="2" id="KW-0813">Transport</keyword>
<gene>
    <name evidence="9" type="ORF">SAMN05216179_0572</name>
</gene>
<evidence type="ECO:0000313" key="9">
    <source>
        <dbReference type="EMBL" id="SHM60124.1"/>
    </source>
</evidence>
<dbReference type="PROSITE" id="PS51257">
    <property type="entry name" value="PROKAR_LIPOPROTEIN"/>
    <property type="match status" value="1"/>
</dbReference>
<dbReference type="InterPro" id="IPR006061">
    <property type="entry name" value="SBP_1_CS"/>
</dbReference>
<keyword evidence="10" id="KW-1185">Reference proteome</keyword>
<evidence type="ECO:0000313" key="10">
    <source>
        <dbReference type="Proteomes" id="UP000184184"/>
    </source>
</evidence>
<keyword evidence="5" id="KW-0472">Membrane</keyword>
<dbReference type="EMBL" id="FRCZ01000001">
    <property type="protein sequence ID" value="SHM60124.1"/>
    <property type="molecule type" value="Genomic_DNA"/>
</dbReference>
<evidence type="ECO:0000256" key="8">
    <source>
        <dbReference type="SAM" id="SignalP"/>
    </source>
</evidence>
<dbReference type="Proteomes" id="UP000184184">
    <property type="component" value="Unassembled WGS sequence"/>
</dbReference>
<dbReference type="PANTHER" id="PTHR43649">
    <property type="entry name" value="ARABINOSE-BINDING PROTEIN-RELATED"/>
    <property type="match status" value="1"/>
</dbReference>
<name>A0A1M7K4K1_9BACI</name>
<proteinExistence type="inferred from homology"/>
<dbReference type="Pfam" id="PF13416">
    <property type="entry name" value="SBP_bac_8"/>
    <property type="match status" value="1"/>
</dbReference>
<organism evidence="9 10">
    <name type="scientific">Gracilibacillus kekensis</name>
    <dbReference type="NCBI Taxonomy" id="1027249"/>
    <lineage>
        <taxon>Bacteria</taxon>
        <taxon>Bacillati</taxon>
        <taxon>Bacillota</taxon>
        <taxon>Bacilli</taxon>
        <taxon>Bacillales</taxon>
        <taxon>Bacillaceae</taxon>
        <taxon>Gracilibacillus</taxon>
    </lineage>
</organism>
<evidence type="ECO:0000256" key="6">
    <source>
        <dbReference type="ARBA" id="ARBA00023139"/>
    </source>
</evidence>